<sequence>MPLDFSRQNLRGRSFRGQNLEGANFSGADIRGADFSKANLTEAKFTGAKAGLQNRWTISLLIFSLLLEAVSGFISAVSGAAIGLCLISGDLNYLFAGVVSLVVLAVFLIVAVDQNLVAAFRFLLMAGTIAIAVAVLGALTAVVVEEAAVTVAAAVAVVGTGFLVTGVVVLGAVAVALSGLGTMIGAVLATVIVIVTLAWLRVAVVVKAVTATGAMILAGAAASAGTTVTLTATMAGVVAVAVTASSTYVGWCAFVKGQKQAFVRNIAVAIATAFGTSFQRSNLTNADFTKATLKSTDFRGAKLNRTCWFQAQKLDHARLGESYLLNPKVQQLVITNDGQDQNFDRLDLCSINLRGANLKDASFVSTDLNKANLQESDLSRSKLVQTQLDATDLTGATLTGATIEDWGITNHTKLHGVRCEYVFMRLPTKENPNPHRKPDNWEEKFSDGDFADFIKPIVDTLDLYHNQGVDPRAIAIAFKELAENNPDADLRIVGMEVRGEDNFLLRAKTTPDADKSELSAEYFDLYNQYKALPKADLIYLLAQKDGQVQSLEIAFRAVTRGLKEVAETPKKQSTYNLQNAQFAGGLVDAETVNAQQIGGNITNYAPEQKQNLVEAAKEIEALLQYLQQTYPTTTTSEKMTVVAKAVDEIEKNPTLKTRVIGALKAGGTEAFKELIDNPLINILLASIEGWQKAC</sequence>
<keyword evidence="1" id="KW-0812">Transmembrane</keyword>
<dbReference type="SUPFAM" id="SSF141571">
    <property type="entry name" value="Pentapeptide repeat-like"/>
    <property type="match status" value="1"/>
</dbReference>
<gene>
    <name evidence="2" type="ORF">CEN46_25650</name>
</gene>
<dbReference type="RefSeq" id="WP_102183684.1">
    <property type="nucleotide sequence ID" value="NZ_NMQE01000935.1"/>
</dbReference>
<feature type="transmembrane region" description="Helical" evidence="1">
    <location>
        <begin position="183"/>
        <end position="202"/>
    </location>
</feature>
<feature type="transmembrane region" description="Helical" evidence="1">
    <location>
        <begin position="234"/>
        <end position="254"/>
    </location>
</feature>
<comment type="caution">
    <text evidence="2">The sequence shown here is derived from an EMBL/GenBank/DDBJ whole genome shotgun (WGS) entry which is preliminary data.</text>
</comment>
<feature type="transmembrane region" description="Helical" evidence="1">
    <location>
        <begin position="118"/>
        <end position="144"/>
    </location>
</feature>
<dbReference type="PANTHER" id="PTHR14136">
    <property type="entry name" value="BTB_POZ DOMAIN-CONTAINING PROTEIN KCTD9"/>
    <property type="match status" value="1"/>
</dbReference>
<dbReference type="AlphaFoldDB" id="A0A2N6L4B3"/>
<evidence type="ECO:0000313" key="3">
    <source>
        <dbReference type="Proteomes" id="UP000235081"/>
    </source>
</evidence>
<name>A0A2N6L4B3_9CYAN</name>
<dbReference type="InterPro" id="IPR051082">
    <property type="entry name" value="Pentapeptide-BTB/POZ_domain"/>
</dbReference>
<keyword evidence="1" id="KW-0472">Membrane</keyword>
<reference evidence="2 3" key="1">
    <citation type="submission" date="2017-07" db="EMBL/GenBank/DDBJ databases">
        <title>Genomes of Fischerella (Mastigocladus) sp. strains.</title>
        <authorList>
            <person name="Miller S.R."/>
        </authorList>
    </citation>
    <scope>NUCLEOTIDE SEQUENCE [LARGE SCALE GENOMIC DNA]</scope>
    <source>
        <strain evidence="2 3">CCMEE 5318</strain>
    </source>
</reference>
<dbReference type="Gene3D" id="2.160.20.80">
    <property type="entry name" value="E3 ubiquitin-protein ligase SopA"/>
    <property type="match status" value="2"/>
</dbReference>
<feature type="transmembrane region" description="Helical" evidence="1">
    <location>
        <begin position="93"/>
        <end position="112"/>
    </location>
</feature>
<protein>
    <recommendedName>
        <fullName evidence="4">Low-complexity protein</fullName>
    </recommendedName>
</protein>
<keyword evidence="1" id="KW-1133">Transmembrane helix</keyword>
<dbReference type="Pfam" id="PF00805">
    <property type="entry name" value="Pentapeptide"/>
    <property type="match status" value="3"/>
</dbReference>
<feature type="transmembrane region" description="Helical" evidence="1">
    <location>
        <begin position="60"/>
        <end position="86"/>
    </location>
</feature>
<feature type="transmembrane region" description="Helical" evidence="1">
    <location>
        <begin position="209"/>
        <end position="228"/>
    </location>
</feature>
<evidence type="ECO:0000313" key="2">
    <source>
        <dbReference type="EMBL" id="PMB15545.1"/>
    </source>
</evidence>
<accession>A0A2N6L4B3</accession>
<proteinExistence type="predicted"/>
<dbReference type="InterPro" id="IPR001646">
    <property type="entry name" value="5peptide_repeat"/>
</dbReference>
<dbReference type="Proteomes" id="UP000235081">
    <property type="component" value="Unassembled WGS sequence"/>
</dbReference>
<dbReference type="PANTHER" id="PTHR14136:SF17">
    <property type="entry name" value="BTB_POZ DOMAIN-CONTAINING PROTEIN KCTD9"/>
    <property type="match status" value="1"/>
</dbReference>
<organism evidence="2 3">
    <name type="scientific">Fischerella thermalis CCMEE 5318</name>
    <dbReference type="NCBI Taxonomy" id="2019666"/>
    <lineage>
        <taxon>Bacteria</taxon>
        <taxon>Bacillati</taxon>
        <taxon>Cyanobacteriota</taxon>
        <taxon>Cyanophyceae</taxon>
        <taxon>Nostocales</taxon>
        <taxon>Hapalosiphonaceae</taxon>
        <taxon>Fischerella</taxon>
    </lineage>
</organism>
<evidence type="ECO:0000256" key="1">
    <source>
        <dbReference type="SAM" id="Phobius"/>
    </source>
</evidence>
<dbReference type="EMBL" id="NMQE01000935">
    <property type="protein sequence ID" value="PMB15545.1"/>
    <property type="molecule type" value="Genomic_DNA"/>
</dbReference>
<feature type="transmembrane region" description="Helical" evidence="1">
    <location>
        <begin position="151"/>
        <end position="177"/>
    </location>
</feature>
<evidence type="ECO:0008006" key="4">
    <source>
        <dbReference type="Google" id="ProtNLM"/>
    </source>
</evidence>
<feature type="transmembrane region" description="Helical" evidence="1">
    <location>
        <begin position="261"/>
        <end position="278"/>
    </location>
</feature>